<dbReference type="EMBL" id="CDNC01000008">
    <property type="protein sequence ID" value="CEM61226.1"/>
    <property type="molecule type" value="Genomic_DNA"/>
</dbReference>
<dbReference type="AlphaFoldDB" id="A0A0B7GX42"/>
<keyword evidence="5 7" id="KW-0472">Membrane</keyword>
<feature type="transmembrane region" description="Helical" evidence="7">
    <location>
        <begin position="325"/>
        <end position="352"/>
    </location>
</feature>
<feature type="transmembrane region" description="Helical" evidence="7">
    <location>
        <begin position="372"/>
        <end position="391"/>
    </location>
</feature>
<evidence type="ECO:0000256" key="6">
    <source>
        <dbReference type="ARBA" id="ARBA00038076"/>
    </source>
</evidence>
<dbReference type="GO" id="GO:0022857">
    <property type="term" value="F:transmembrane transporter activity"/>
    <property type="evidence" value="ECO:0007669"/>
    <property type="project" value="TreeGrafter"/>
</dbReference>
<keyword evidence="4 7" id="KW-1133">Transmembrane helix</keyword>
<feature type="domain" description="ABC3 transporter permease C-terminal" evidence="8">
    <location>
        <begin position="281"/>
        <end position="398"/>
    </location>
</feature>
<evidence type="ECO:0000256" key="1">
    <source>
        <dbReference type="ARBA" id="ARBA00004651"/>
    </source>
</evidence>
<dbReference type="InterPro" id="IPR003838">
    <property type="entry name" value="ABC3_permease_C"/>
</dbReference>
<dbReference type="Proteomes" id="UP000042527">
    <property type="component" value="Unassembled WGS sequence"/>
</dbReference>
<dbReference type="Pfam" id="PF02687">
    <property type="entry name" value="FtsX"/>
    <property type="match status" value="1"/>
</dbReference>
<dbReference type="InterPro" id="IPR025857">
    <property type="entry name" value="MacB_PCD"/>
</dbReference>
<evidence type="ECO:0000313" key="12">
    <source>
        <dbReference type="Proteomes" id="UP000042527"/>
    </source>
</evidence>
<accession>A0A0B7GX42</accession>
<evidence type="ECO:0000313" key="10">
    <source>
        <dbReference type="EMBL" id="CEM61226.1"/>
    </source>
</evidence>
<dbReference type="GeneID" id="57752593"/>
<keyword evidence="2" id="KW-1003">Cell membrane</keyword>
<dbReference type="GO" id="GO:0005886">
    <property type="term" value="C:plasma membrane"/>
    <property type="evidence" value="ECO:0007669"/>
    <property type="project" value="UniProtKB-SubCell"/>
</dbReference>
<dbReference type="InterPro" id="IPR050250">
    <property type="entry name" value="Macrolide_Exporter_MacB"/>
</dbReference>
<evidence type="ECO:0000256" key="4">
    <source>
        <dbReference type="ARBA" id="ARBA00022989"/>
    </source>
</evidence>
<proteinExistence type="inferred from homology"/>
<sequence>MFEDFITALQNFKLNKDRTFLSLLGIIIGVASVIITTSLGSSWQGSMEKFFSAFTPNVINVIAGRGGGRQHLIEFTESFRADVKRQIPNVKRVFYTNTFNSEVTRKNLTAGNKEIFSIEYGWLDAQKMELVYGSDFSIGDYAEGTRKAIIGETIAKGLFPEGHVVGKIITLYASNDKNKKIPISFEVTGVLKDKATVFGRAKNYVLIPRAVAIWEFGVRNGGIMEIEAYFADTVPDIEKDLEAFARERAGTPDSLYIFSMKTILEEQSKILGMVNLVLSGIAAISLLVGGIGIMNIMLVTVAERRQEIGIRKAIGASNRNILSQFLLESAALTISGAAFGICFGLLICFLLVTKVFPADAEMIFVPSRSGAIISVSVSIFIGIFFGLYPAVQAARLDPVKALEET</sequence>
<organism evidence="10 12">
    <name type="scientific">Treponema phagedenis</name>
    <dbReference type="NCBI Taxonomy" id="162"/>
    <lineage>
        <taxon>Bacteria</taxon>
        <taxon>Pseudomonadati</taxon>
        <taxon>Spirochaetota</taxon>
        <taxon>Spirochaetia</taxon>
        <taxon>Spirochaetales</taxon>
        <taxon>Treponemataceae</taxon>
        <taxon>Treponema</taxon>
    </lineage>
</organism>
<protein>
    <submittedName>
        <fullName evidence="10">Efflux ABC transporter, permease protein</fullName>
    </submittedName>
    <submittedName>
        <fullName evidence="11">FtsX-like permease family protein</fullName>
    </submittedName>
</protein>
<comment type="similarity">
    <text evidence="6">Belongs to the ABC-4 integral membrane protein family.</text>
</comment>
<dbReference type="RefSeq" id="WP_024752364.1">
    <property type="nucleotide sequence ID" value="NZ_CDNC01000008.1"/>
</dbReference>
<feature type="transmembrane region" description="Helical" evidence="7">
    <location>
        <begin position="20"/>
        <end position="43"/>
    </location>
</feature>
<dbReference type="EMBL" id="CP042817">
    <property type="protein sequence ID" value="QEJ98683.1"/>
    <property type="molecule type" value="Genomic_DNA"/>
</dbReference>
<evidence type="ECO:0000256" key="7">
    <source>
        <dbReference type="SAM" id="Phobius"/>
    </source>
</evidence>
<name>A0A0B7GX42_TREPH</name>
<feature type="domain" description="MacB-like periplasmic core" evidence="9">
    <location>
        <begin position="19"/>
        <end position="213"/>
    </location>
</feature>
<reference evidence="11 13" key="3">
    <citation type="submission" date="2019-08" db="EMBL/GenBank/DDBJ databases">
        <authorList>
            <person name="Kuhnert P."/>
        </authorList>
    </citation>
    <scope>NUCLEOTIDE SEQUENCE [LARGE SCALE GENOMIC DNA]</scope>
    <source>
        <strain evidence="11 13">B36.5</strain>
    </source>
</reference>
<dbReference type="Proteomes" id="UP000323594">
    <property type="component" value="Chromosome"/>
</dbReference>
<evidence type="ECO:0000259" key="9">
    <source>
        <dbReference type="Pfam" id="PF12704"/>
    </source>
</evidence>
<evidence type="ECO:0000259" key="8">
    <source>
        <dbReference type="Pfam" id="PF02687"/>
    </source>
</evidence>
<feature type="transmembrane region" description="Helical" evidence="7">
    <location>
        <begin position="276"/>
        <end position="302"/>
    </location>
</feature>
<evidence type="ECO:0000256" key="3">
    <source>
        <dbReference type="ARBA" id="ARBA00022692"/>
    </source>
</evidence>
<reference evidence="10" key="2">
    <citation type="submission" date="2015-01" db="EMBL/GenBank/DDBJ databases">
        <authorList>
            <person name="Xiang T."/>
            <person name="Song Y."/>
            <person name="Huang L."/>
            <person name="Wang B."/>
            <person name="Wu P."/>
        </authorList>
    </citation>
    <scope>NUCLEOTIDE SEQUENCE [LARGE SCALE GENOMIC DNA]</scope>
    <source>
        <strain evidence="10">V1</strain>
    </source>
</reference>
<reference evidence="12" key="1">
    <citation type="submission" date="2015-01" db="EMBL/GenBank/DDBJ databases">
        <authorList>
            <person name="Manzoor Shahid"/>
            <person name="Zubair Saima"/>
        </authorList>
    </citation>
    <scope>NUCLEOTIDE SEQUENCE [LARGE SCALE GENOMIC DNA]</scope>
    <source>
        <strain evidence="12">V1</strain>
    </source>
</reference>
<dbReference type="Pfam" id="PF12704">
    <property type="entry name" value="MacB_PCD"/>
    <property type="match status" value="1"/>
</dbReference>
<evidence type="ECO:0000313" key="13">
    <source>
        <dbReference type="Proteomes" id="UP000323594"/>
    </source>
</evidence>
<keyword evidence="12" id="KW-1185">Reference proteome</keyword>
<evidence type="ECO:0000256" key="5">
    <source>
        <dbReference type="ARBA" id="ARBA00023136"/>
    </source>
</evidence>
<dbReference type="OrthoDB" id="9770036at2"/>
<dbReference type="PANTHER" id="PTHR30572">
    <property type="entry name" value="MEMBRANE COMPONENT OF TRANSPORTER-RELATED"/>
    <property type="match status" value="1"/>
</dbReference>
<evidence type="ECO:0000313" key="11">
    <source>
        <dbReference type="EMBL" id="QEJ98683.1"/>
    </source>
</evidence>
<comment type="subcellular location">
    <subcellularLocation>
        <location evidence="1">Cell membrane</location>
        <topology evidence="1">Multi-pass membrane protein</topology>
    </subcellularLocation>
</comment>
<gene>
    <name evidence="11" type="ORF">FUT82_12185</name>
    <name evidence="10" type="ORF">TPHV1_160027</name>
</gene>
<keyword evidence="3 7" id="KW-0812">Transmembrane</keyword>
<dbReference type="PANTHER" id="PTHR30572:SF4">
    <property type="entry name" value="ABC TRANSPORTER PERMEASE YTRF"/>
    <property type="match status" value="1"/>
</dbReference>
<evidence type="ECO:0000256" key="2">
    <source>
        <dbReference type="ARBA" id="ARBA00022475"/>
    </source>
</evidence>